<gene>
    <name evidence="2" type="primary">jg6971</name>
    <name evidence="2" type="ORF">PAEG_LOCUS27244</name>
</gene>
<proteinExistence type="predicted"/>
<dbReference type="AlphaFoldDB" id="A0A8S4SR73"/>
<keyword evidence="1" id="KW-0472">Membrane</keyword>
<accession>A0A8S4SR73</accession>
<feature type="transmembrane region" description="Helical" evidence="1">
    <location>
        <begin position="126"/>
        <end position="151"/>
    </location>
</feature>
<evidence type="ECO:0000313" key="2">
    <source>
        <dbReference type="EMBL" id="CAH2268944.1"/>
    </source>
</evidence>
<protein>
    <submittedName>
        <fullName evidence="2">Jg6971 protein</fullName>
    </submittedName>
</protein>
<dbReference type="EMBL" id="CAKXAJ010026486">
    <property type="protein sequence ID" value="CAH2268944.1"/>
    <property type="molecule type" value="Genomic_DNA"/>
</dbReference>
<keyword evidence="1" id="KW-0812">Transmembrane</keyword>
<sequence length="156" mass="16794">MVSWVVVRHMYVIKVSCVLNTNSSRPDVVDILMTNALSFGFGVSSGLGSSCLSSNATGSEEKSKSSFKQVVRGTGWIVLISDGVFVISSIHFLIKMFKLSSLADISTLLHGSECIDLYNASSPVTALFVIMSWIFVIIATIVIAGCFIYLIGICIV</sequence>
<keyword evidence="1" id="KW-1133">Transmembrane helix</keyword>
<reference evidence="2" key="1">
    <citation type="submission" date="2022-03" db="EMBL/GenBank/DDBJ databases">
        <authorList>
            <person name="Lindestad O."/>
        </authorList>
    </citation>
    <scope>NUCLEOTIDE SEQUENCE</scope>
</reference>
<comment type="caution">
    <text evidence="2">The sequence shown here is derived from an EMBL/GenBank/DDBJ whole genome shotgun (WGS) entry which is preliminary data.</text>
</comment>
<organism evidence="2 3">
    <name type="scientific">Pararge aegeria aegeria</name>
    <dbReference type="NCBI Taxonomy" id="348720"/>
    <lineage>
        <taxon>Eukaryota</taxon>
        <taxon>Metazoa</taxon>
        <taxon>Ecdysozoa</taxon>
        <taxon>Arthropoda</taxon>
        <taxon>Hexapoda</taxon>
        <taxon>Insecta</taxon>
        <taxon>Pterygota</taxon>
        <taxon>Neoptera</taxon>
        <taxon>Endopterygota</taxon>
        <taxon>Lepidoptera</taxon>
        <taxon>Glossata</taxon>
        <taxon>Ditrysia</taxon>
        <taxon>Papilionoidea</taxon>
        <taxon>Nymphalidae</taxon>
        <taxon>Satyrinae</taxon>
        <taxon>Satyrini</taxon>
        <taxon>Parargina</taxon>
        <taxon>Pararge</taxon>
    </lineage>
</organism>
<dbReference type="OrthoDB" id="7438409at2759"/>
<name>A0A8S4SR73_9NEOP</name>
<evidence type="ECO:0000313" key="3">
    <source>
        <dbReference type="Proteomes" id="UP000838756"/>
    </source>
</evidence>
<evidence type="ECO:0000256" key="1">
    <source>
        <dbReference type="SAM" id="Phobius"/>
    </source>
</evidence>
<dbReference type="Proteomes" id="UP000838756">
    <property type="component" value="Unassembled WGS sequence"/>
</dbReference>
<feature type="transmembrane region" description="Helical" evidence="1">
    <location>
        <begin position="73"/>
        <end position="94"/>
    </location>
</feature>
<keyword evidence="3" id="KW-1185">Reference proteome</keyword>